<name>A0A9X0ZTZ3_NEIEL</name>
<proteinExistence type="predicted"/>
<reference evidence="1" key="1">
    <citation type="submission" date="2021-04" db="EMBL/GenBank/DDBJ databases">
        <title>Genomic characterization of endocarditis-associated Neisseria elongata subsp. nitroreducens.</title>
        <authorList>
            <person name="Schorner M."/>
            <person name="Passarelli-Araujo H."/>
            <person name="Scheffer M."/>
            <person name="Barazzetti F."/>
            <person name="Martins J."/>
            <person name="Machado H."/>
            <person name="Palmeiro J."/>
            <person name="Bazzo M."/>
        </authorList>
    </citation>
    <scope>NUCLEOTIDE SEQUENCE</scope>
    <source>
        <strain evidence="1">Nel_M001</strain>
    </source>
</reference>
<comment type="caution">
    <text evidence="1">The sequence shown here is derived from an EMBL/GenBank/DDBJ whole genome shotgun (WGS) entry which is preliminary data.</text>
</comment>
<protein>
    <submittedName>
        <fullName evidence="1">Uncharacterized protein</fullName>
    </submittedName>
</protein>
<dbReference type="RefSeq" id="WP_214037842.1">
    <property type="nucleotide sequence ID" value="NZ_JAGJWT010000004.1"/>
</dbReference>
<evidence type="ECO:0000313" key="1">
    <source>
        <dbReference type="EMBL" id="MBS9340574.1"/>
    </source>
</evidence>
<sequence>MQRYTPLFNALLAAVPYLTREDLPKAPPAENEDLVCDWLFKHLGWYSESGEWHYADHQFMDYMEWKNPYLELERFYPIQELGIEIDTTEIDDEVCDRTVAAFCTQEGIAVPDEEDELDELCESDEMNMFAMFNAHIFVSDAYDALLKPHGLRLIDIGYAENAFLLMVKDDDEAVGNVEQALIDLGYVDIEE</sequence>
<gene>
    <name evidence="1" type="ORF">J8641_07110</name>
</gene>
<dbReference type="AlphaFoldDB" id="A0A9X0ZTZ3"/>
<dbReference type="EMBL" id="JAGJWT010000004">
    <property type="protein sequence ID" value="MBS9340574.1"/>
    <property type="molecule type" value="Genomic_DNA"/>
</dbReference>
<accession>A0A9X0ZTZ3</accession>
<organism evidence="1 2">
    <name type="scientific">Neisseria elongata subsp. nitroreducens</name>
    <dbReference type="NCBI Taxonomy" id="90367"/>
    <lineage>
        <taxon>Bacteria</taxon>
        <taxon>Pseudomonadati</taxon>
        <taxon>Pseudomonadota</taxon>
        <taxon>Betaproteobacteria</taxon>
        <taxon>Neisseriales</taxon>
        <taxon>Neisseriaceae</taxon>
        <taxon>Neisseria</taxon>
    </lineage>
</organism>
<dbReference type="Proteomes" id="UP000708805">
    <property type="component" value="Unassembled WGS sequence"/>
</dbReference>
<evidence type="ECO:0000313" key="2">
    <source>
        <dbReference type="Proteomes" id="UP000708805"/>
    </source>
</evidence>